<feature type="compositionally biased region" description="Low complexity" evidence="1">
    <location>
        <begin position="223"/>
        <end position="239"/>
    </location>
</feature>
<feature type="region of interest" description="Disordered" evidence="1">
    <location>
        <begin position="206"/>
        <end position="241"/>
    </location>
</feature>
<dbReference type="InterPro" id="IPR022244">
    <property type="entry name" value="DUF3769"/>
</dbReference>
<feature type="region of interest" description="Disordered" evidence="1">
    <location>
        <begin position="24"/>
        <end position="65"/>
    </location>
</feature>
<dbReference type="Proteomes" id="UP000632766">
    <property type="component" value="Unassembled WGS sequence"/>
</dbReference>
<gene>
    <name evidence="2" type="ORF">I8748_28470</name>
</gene>
<name>A0A8J7HU85_9NOST</name>
<feature type="compositionally biased region" description="Polar residues" evidence="1">
    <location>
        <begin position="207"/>
        <end position="220"/>
    </location>
</feature>
<dbReference type="Gene3D" id="2.60.450.10">
    <property type="entry name" value="Lipopolysaccharide (LPS) transport protein A like domain"/>
    <property type="match status" value="1"/>
</dbReference>
<organism evidence="2 3">
    <name type="scientific">Amazonocrinis nigriterrae CENA67</name>
    <dbReference type="NCBI Taxonomy" id="2794033"/>
    <lineage>
        <taxon>Bacteria</taxon>
        <taxon>Bacillati</taxon>
        <taxon>Cyanobacteriota</taxon>
        <taxon>Cyanophyceae</taxon>
        <taxon>Nostocales</taxon>
        <taxon>Nostocaceae</taxon>
        <taxon>Amazonocrinis</taxon>
        <taxon>Amazonocrinis nigriterrae</taxon>
    </lineage>
</organism>
<dbReference type="Pfam" id="PF12600">
    <property type="entry name" value="DUF3769"/>
    <property type="match status" value="1"/>
</dbReference>
<evidence type="ECO:0000313" key="2">
    <source>
        <dbReference type="EMBL" id="MBH8566051.1"/>
    </source>
</evidence>
<proteinExistence type="predicted"/>
<evidence type="ECO:0000313" key="3">
    <source>
        <dbReference type="Proteomes" id="UP000632766"/>
    </source>
</evidence>
<dbReference type="GO" id="GO:0009279">
    <property type="term" value="C:cell outer membrane"/>
    <property type="evidence" value="ECO:0007669"/>
    <property type="project" value="TreeGrafter"/>
</dbReference>
<protein>
    <submittedName>
        <fullName evidence="2">DUF3769 domain-containing protein</fullName>
    </submittedName>
</protein>
<accession>A0A8J7HU85</accession>
<dbReference type="PANTHER" id="PTHR30189">
    <property type="entry name" value="LPS-ASSEMBLY PROTEIN"/>
    <property type="match status" value="1"/>
</dbReference>
<dbReference type="GO" id="GO:1990351">
    <property type="term" value="C:transporter complex"/>
    <property type="evidence" value="ECO:0007669"/>
    <property type="project" value="TreeGrafter"/>
</dbReference>
<dbReference type="AlphaFoldDB" id="A0A8J7HU85"/>
<keyword evidence="3" id="KW-1185">Reference proteome</keyword>
<reference evidence="2 3" key="1">
    <citation type="journal article" date="2021" name="Int. J. Syst. Evol. Microbiol.">
        <title>Amazonocrinis nigriterrae gen. nov., sp. nov., Atlanticothrix silvestris gen. nov., sp. nov. and Dendronalium phyllosphericum gen. nov., sp. nov., nostocacean cyanobacteria from Brazilian environments.</title>
        <authorList>
            <person name="Alvarenga D.O."/>
            <person name="Andreote A.P.D."/>
            <person name="Branco L.H.Z."/>
            <person name="Delbaje E."/>
            <person name="Cruz R.B."/>
            <person name="Varani A.M."/>
            <person name="Fiore M.F."/>
        </authorList>
    </citation>
    <scope>NUCLEOTIDE SEQUENCE [LARGE SCALE GENOMIC DNA]</scope>
    <source>
        <strain evidence="2 3">CENA67</strain>
    </source>
</reference>
<dbReference type="Pfam" id="PF06835">
    <property type="entry name" value="LptC"/>
    <property type="match status" value="1"/>
</dbReference>
<dbReference type="PANTHER" id="PTHR30189:SF1">
    <property type="entry name" value="LPS-ASSEMBLY PROTEIN LPTD"/>
    <property type="match status" value="1"/>
</dbReference>
<dbReference type="InterPro" id="IPR010664">
    <property type="entry name" value="LipoPS_assembly_LptC-rel"/>
</dbReference>
<comment type="caution">
    <text evidence="2">The sequence shown here is derived from an EMBL/GenBank/DDBJ whole genome shotgun (WGS) entry which is preliminary data.</text>
</comment>
<sequence>MLHSVPPPALPAILEPVQPTNSITSASKSQLTAIVETDTSSTGSKQKSQLKPQTPQTIITANNDNYPPLTTSIDATRQNSIVGGTLTAPNTPQTFPPEFSPLDASRSAASLGEVQAVGYPMQQVKVSNPQGESSPDTTIAPSLIDKQNLLPPQNQVLAEKLAQQTQPVNITAQQSGEKINLSVSTDDTVPNAPSSQPVQNVIEFKSRSSANETATPSSIEFKSPTQPTQQPAPASTPPARQRIVEVTSDRQEYDEQRRIVTAEGNVVVRFDGAVVDADRLQVNLDNLIAVGEGNVALTRGDQVLRGERFTYNFVQDSGELENGRGEINLPSASTDFAFLPANVATPGGVPQRPPSDRIRANQPVSGVSSPGGIDFVLGGNRDASNLPPPKVGGVIKRVRFEAKRIDFYPRGWQARDVRITNDPFSPPELELRADKVTLTREAPLIDRIRTQRQRLVFDQKFALPIPVDQQTIDRREREVTPAIVSPGYDGNKRGGLFVERSFKPLDTEQASLTVTPQFFVQKAVQDGSTDIASLFGVKSRLNAVFSPKTSLQGSGELTSFDLDEVENNLKASLRLRQLLGDRNPHTLNLEYSYRDRLYNGTLGFQTVQSSLGGVLLSPVIPLGKSGINLTYQAGAQYINANTDRLDLLEPIRENNRISLGRLQASADLSTGLLLWRGKPLPATATEGLRYTANPVVPYLQAIAGITGTTSYYTSGDNQSTLTGRVGLIGQIGNFSRPFLDYTAFNIIYSQGLNSGLSPFLFDRSVDNRVLSAGISQQLYGPFRLGFQTSINLDTGEQSSTDYFVEYTRRTYGITLRYNPVLELGGFSIRISDFNWTGGTDPFSGGEVKPVVNGVQQEN</sequence>
<dbReference type="InterPro" id="IPR050218">
    <property type="entry name" value="LptD"/>
</dbReference>
<dbReference type="RefSeq" id="WP_198127822.1">
    <property type="nucleotide sequence ID" value="NZ_JAECZC010000081.1"/>
</dbReference>
<evidence type="ECO:0000256" key="1">
    <source>
        <dbReference type="SAM" id="MobiDB-lite"/>
    </source>
</evidence>
<dbReference type="EMBL" id="JAECZC010000081">
    <property type="protein sequence ID" value="MBH8566051.1"/>
    <property type="molecule type" value="Genomic_DNA"/>
</dbReference>